<dbReference type="EMBL" id="JADWDJ010000007">
    <property type="protein sequence ID" value="KAG5278895.1"/>
    <property type="molecule type" value="Genomic_DNA"/>
</dbReference>
<feature type="region of interest" description="Disordered" evidence="1">
    <location>
        <begin position="1"/>
        <end position="34"/>
    </location>
</feature>
<dbReference type="AlphaFoldDB" id="A0AAV6GVD9"/>
<accession>A0AAV6GVD9</accession>
<protein>
    <submittedName>
        <fullName evidence="2">Uncharacterized protein</fullName>
    </submittedName>
</protein>
<gene>
    <name evidence="2" type="ORF">AALO_G00103910</name>
</gene>
<evidence type="ECO:0000256" key="1">
    <source>
        <dbReference type="SAM" id="MobiDB-lite"/>
    </source>
</evidence>
<dbReference type="Proteomes" id="UP000823561">
    <property type="component" value="Chromosome 7"/>
</dbReference>
<comment type="caution">
    <text evidence="2">The sequence shown here is derived from an EMBL/GenBank/DDBJ whole genome shotgun (WGS) entry which is preliminary data.</text>
</comment>
<keyword evidence="3" id="KW-1185">Reference proteome</keyword>
<sequence length="82" mass="8861">MEEAPANINECVGPHAASEERLLNPPTPGGETSHVLDGIDEIIQSNDFEDILGQLDAEGLEQFLDPEITFAPKRGKPETFTG</sequence>
<name>A0AAV6GVD9_9TELE</name>
<proteinExistence type="predicted"/>
<evidence type="ECO:0000313" key="2">
    <source>
        <dbReference type="EMBL" id="KAG5278895.1"/>
    </source>
</evidence>
<reference evidence="2" key="1">
    <citation type="submission" date="2020-10" db="EMBL/GenBank/DDBJ databases">
        <title>Chromosome-scale genome assembly of the Allis shad, Alosa alosa.</title>
        <authorList>
            <person name="Margot Z."/>
            <person name="Christophe K."/>
            <person name="Cabau C."/>
            <person name="Louis A."/>
            <person name="Berthelot C."/>
            <person name="Parey E."/>
            <person name="Roest Crollius H."/>
            <person name="Montfort J."/>
            <person name="Robinson-Rechavi M."/>
            <person name="Bucao C."/>
            <person name="Bouchez O."/>
            <person name="Gislard M."/>
            <person name="Lluch J."/>
            <person name="Milhes M."/>
            <person name="Lampietro C."/>
            <person name="Lopez Roques C."/>
            <person name="Donnadieu C."/>
            <person name="Braasch I."/>
            <person name="Desvignes T."/>
            <person name="Postlethwait J."/>
            <person name="Bobe J."/>
            <person name="Guiguen Y."/>
        </authorList>
    </citation>
    <scope>NUCLEOTIDE SEQUENCE</scope>
    <source>
        <strain evidence="2">M-15738</strain>
        <tissue evidence="2">Blood</tissue>
    </source>
</reference>
<evidence type="ECO:0000313" key="3">
    <source>
        <dbReference type="Proteomes" id="UP000823561"/>
    </source>
</evidence>
<organism evidence="2 3">
    <name type="scientific">Alosa alosa</name>
    <name type="common">allis shad</name>
    <dbReference type="NCBI Taxonomy" id="278164"/>
    <lineage>
        <taxon>Eukaryota</taxon>
        <taxon>Metazoa</taxon>
        <taxon>Chordata</taxon>
        <taxon>Craniata</taxon>
        <taxon>Vertebrata</taxon>
        <taxon>Euteleostomi</taxon>
        <taxon>Actinopterygii</taxon>
        <taxon>Neopterygii</taxon>
        <taxon>Teleostei</taxon>
        <taxon>Clupei</taxon>
        <taxon>Clupeiformes</taxon>
        <taxon>Clupeoidei</taxon>
        <taxon>Clupeidae</taxon>
        <taxon>Alosa</taxon>
    </lineage>
</organism>